<proteinExistence type="predicted"/>
<feature type="domain" description="Mce/MlaD" evidence="2">
    <location>
        <begin position="44"/>
        <end position="112"/>
    </location>
</feature>
<feature type="region of interest" description="Disordered" evidence="1">
    <location>
        <begin position="288"/>
        <end position="309"/>
    </location>
</feature>
<gene>
    <name evidence="3" type="ordered locus">BTH_I0375</name>
</gene>
<dbReference type="HOGENOM" id="CLU_013850_1_1_4"/>
<dbReference type="AlphaFoldDB" id="Q2T1L6"/>
<evidence type="ECO:0000313" key="3">
    <source>
        <dbReference type="EMBL" id="ABC36987.1"/>
    </source>
</evidence>
<dbReference type="EMBL" id="CP000086">
    <property type="protein sequence ID" value="ABC36987.1"/>
    <property type="molecule type" value="Genomic_DNA"/>
</dbReference>
<accession>Q2T1L6</accession>
<organism evidence="3 4">
    <name type="scientific">Burkholderia thailandensis (strain ATCC 700388 / DSM 13276 / CCUG 48851 / CIP 106301 / E264)</name>
    <dbReference type="NCBI Taxonomy" id="271848"/>
    <lineage>
        <taxon>Bacteria</taxon>
        <taxon>Pseudomonadati</taxon>
        <taxon>Pseudomonadota</taxon>
        <taxon>Betaproteobacteria</taxon>
        <taxon>Burkholderiales</taxon>
        <taxon>Burkholderiaceae</taxon>
        <taxon>Burkholderia</taxon>
        <taxon>pseudomallei group</taxon>
    </lineage>
</organism>
<evidence type="ECO:0000259" key="2">
    <source>
        <dbReference type="Pfam" id="PF02470"/>
    </source>
</evidence>
<keyword evidence="4" id="KW-1185">Reference proteome</keyword>
<dbReference type="Pfam" id="PF02470">
    <property type="entry name" value="MlaD"/>
    <property type="match status" value="1"/>
</dbReference>
<evidence type="ECO:0000313" key="4">
    <source>
        <dbReference type="Proteomes" id="UP000001930"/>
    </source>
</evidence>
<protein>
    <submittedName>
        <fullName evidence="3">ABC transporter, periplasmic substrate-binding protein</fullName>
    </submittedName>
</protein>
<dbReference type="PANTHER" id="PTHR36698">
    <property type="entry name" value="BLL5892 PROTEIN"/>
    <property type="match status" value="1"/>
</dbReference>
<dbReference type="Proteomes" id="UP000001930">
    <property type="component" value="Chromosome I"/>
</dbReference>
<dbReference type="GeneID" id="45120139"/>
<sequence length="309" mass="32869">MENKSHAFWAGLFTIALLAAIVGAVYWFNVDRTVRVPYDLVSRSNVTGLFPDAAVRYRGLDVGKVQSIDFDRGHPGQIVIRILVDTHAPITRSTFGSLGFQGVTGIAFVQLDDTGADLAPLPTSAKAVAQIPMRPSLFDQLQQRGDVLLKQMEIAAKSVNEMLSPDMRDQLKATAASMQHAADGVTHLSRQVEPALAQMPQTMEHVNHALSAANALVAPGGPLVTNLNRAGQALASMNDTLAELSARVRYDTLPRFNALATNVGDASRTLKDVAGDVGRNPRSLLFGAPAAEPGPGETGFAWPSAAPAQ</sequence>
<dbReference type="InterPro" id="IPR003399">
    <property type="entry name" value="Mce/MlaD"/>
</dbReference>
<dbReference type="RefSeq" id="WP_009893226.1">
    <property type="nucleotide sequence ID" value="NC_007651.1"/>
</dbReference>
<dbReference type="PANTHER" id="PTHR36698:SF2">
    <property type="entry name" value="MCE_MLAD DOMAIN-CONTAINING PROTEIN"/>
    <property type="match status" value="1"/>
</dbReference>
<reference evidence="3 4" key="1">
    <citation type="journal article" date="2005" name="BMC Genomics">
        <title>Bacterial genome adaptation to niches: divergence of the potential virulence genes in three Burkholderia species of different survival strategies.</title>
        <authorList>
            <person name="Kim H.S."/>
            <person name="Schell M.A."/>
            <person name="Yu Y."/>
            <person name="Ulrich R.L."/>
            <person name="Sarria S.H."/>
            <person name="Nierman W.C."/>
            <person name="DeShazer D."/>
        </authorList>
    </citation>
    <scope>NUCLEOTIDE SEQUENCE [LARGE SCALE GENOMIC DNA]</scope>
    <source>
        <strain evidence="4">ATCC 700388 / DSM 13276 / CCUG 48851 / CIP 106301 / E264</strain>
    </source>
</reference>
<dbReference type="KEGG" id="bte:BTH_I0375"/>
<name>Q2T1L6_BURTA</name>
<evidence type="ECO:0000256" key="1">
    <source>
        <dbReference type="SAM" id="MobiDB-lite"/>
    </source>
</evidence>